<keyword evidence="9" id="KW-0735">Signal-anchor</keyword>
<comment type="similarity">
    <text evidence="3">Belongs to the glycosyltransferase 31 family.</text>
</comment>
<keyword evidence="14" id="KW-0175">Coiled coil</keyword>
<dbReference type="PANTHER" id="PTHR22923">
    <property type="entry name" value="CEREBELLIN-RELATED"/>
    <property type="match status" value="1"/>
</dbReference>
<dbReference type="InterPro" id="IPR002659">
    <property type="entry name" value="Glyco_trans_31"/>
</dbReference>
<evidence type="ECO:0000256" key="13">
    <source>
        <dbReference type="ARBA" id="ARBA00023136"/>
    </source>
</evidence>
<dbReference type="Gene3D" id="2.60.120.1000">
    <property type="match status" value="1"/>
</dbReference>
<accession>A0ABR0ANQ0</accession>
<evidence type="ECO:0000256" key="1">
    <source>
        <dbReference type="ARBA" id="ARBA00004323"/>
    </source>
</evidence>
<reference evidence="16 17" key="1">
    <citation type="journal article" date="2023" name="Nucleic Acids Res.">
        <title>The hologenome of Daphnia magna reveals possible DNA methylation and microbiome-mediated evolution of the host genome.</title>
        <authorList>
            <person name="Chaturvedi A."/>
            <person name="Li X."/>
            <person name="Dhandapani V."/>
            <person name="Marshall H."/>
            <person name="Kissane S."/>
            <person name="Cuenca-Cambronero M."/>
            <person name="Asole G."/>
            <person name="Calvet F."/>
            <person name="Ruiz-Romero M."/>
            <person name="Marangio P."/>
            <person name="Guigo R."/>
            <person name="Rago D."/>
            <person name="Mirbahai L."/>
            <person name="Eastwood N."/>
            <person name="Colbourne J.K."/>
            <person name="Zhou J."/>
            <person name="Mallon E."/>
            <person name="Orsini L."/>
        </authorList>
    </citation>
    <scope>NUCLEOTIDE SEQUENCE [LARGE SCALE GENOMIC DNA]</scope>
    <source>
        <strain evidence="16">LRV0_1</strain>
    </source>
</reference>
<evidence type="ECO:0000313" key="16">
    <source>
        <dbReference type="EMBL" id="KAK4026744.1"/>
    </source>
</evidence>
<evidence type="ECO:0000256" key="10">
    <source>
        <dbReference type="ARBA" id="ARBA00022989"/>
    </source>
</evidence>
<keyword evidence="7" id="KW-0812">Transmembrane</keyword>
<evidence type="ECO:0000259" key="15">
    <source>
        <dbReference type="PROSITE" id="PS50871"/>
    </source>
</evidence>
<sequence>MVAIRRTRLRVLGFILAFIFANLLLASLNVHSLFNLIHVVHCPSLPCNTNAPERPVKTNSFPDGVDIYTNYTLKRLGFKPLTNNVKPIVNDVTSFRYSINAQSQCQNTNDGLMVVVIVVSAPSHFEKRQLVRQSWANRLNWGRHVFLTGQTTNVTWQKKIEHESQSFGDIVQLDMMDSYDILTVKSVALLHWAKKFCDRVPFILKCDDDVYINTVRLQSAILAIQREVPYYEGGMFGTKIIIDNPPQRKLESKHYVSLDLWPWPTYPSYLYGGCYLLGRKSLGLLLAAAQTTPYFPFEDLYLIGLCSRKAHVPLWTFDKMFVMENGNKTSQPCFVGQSITWQTRSDSQFLESHQATEKLNINQTECNRLSPYSNDVHFQLIDPLEYEAWSRNISSVRNNYIITICSVNGVDLDKHLQQLKENYEILAAILNLLENLERKVDEHETLLAALKNEHKTKSFQKIVPSNSVIERQSSRKKTIFKTCQDIRATHPTQISGMNWIDPDGHGVGDDPIYVYCNMTSGSTSILHDSESQVTVTHCTGPGCSSRLINYSATIKQISALAELSSECHQSIRYDCTNAPFEINGISYSWWNDKHGNPQYFWSGSRTSLHTCHCGIEHNCFQAFTECNCNSNLPIPLADYGVNTGIISDKEILPITRLNFGRTLQTSSSGKFTLGRFVCSGQINRMPSSCEDLLHIGHKLNGLHLITRVGTVETVYCDFSKSPKDPGFEKSLGFGYDTRSTPTYFYVQKNTTFSTTNVPITFEIGKVNVGKAMDLKTGMFTSPRTGKCFFSFTGLARFPASSAYKLRLGVGLYLNGYLHGRGWVANTGNNHWGQFTLQSTLDLNSGDKVWLQITDVSDGVYLYDNGNHYTHFTGWLLEEEMSNSL</sequence>
<evidence type="ECO:0000256" key="14">
    <source>
        <dbReference type="SAM" id="Coils"/>
    </source>
</evidence>
<dbReference type="PROSITE" id="PS50871">
    <property type="entry name" value="C1Q"/>
    <property type="match status" value="1"/>
</dbReference>
<evidence type="ECO:0000313" key="17">
    <source>
        <dbReference type="Proteomes" id="UP001234178"/>
    </source>
</evidence>
<keyword evidence="17" id="KW-1185">Reference proteome</keyword>
<protein>
    <recommendedName>
        <fullName evidence="15">C1q domain-containing protein</fullName>
    </recommendedName>
</protein>
<dbReference type="SMART" id="SM00110">
    <property type="entry name" value="C1Q"/>
    <property type="match status" value="1"/>
</dbReference>
<keyword evidence="4" id="KW-0964">Secreted</keyword>
<dbReference type="PANTHER" id="PTHR22923:SF62">
    <property type="entry name" value="CVP18"/>
    <property type="match status" value="1"/>
</dbReference>
<evidence type="ECO:0000256" key="2">
    <source>
        <dbReference type="ARBA" id="ARBA00004613"/>
    </source>
</evidence>
<dbReference type="Proteomes" id="UP001234178">
    <property type="component" value="Unassembled WGS sequence"/>
</dbReference>
<dbReference type="InterPro" id="IPR000885">
    <property type="entry name" value="Fib_collagen_C"/>
</dbReference>
<comment type="subcellular location">
    <subcellularLocation>
        <location evidence="1">Golgi apparatus membrane</location>
        <topology evidence="1">Single-pass type II membrane protein</topology>
    </subcellularLocation>
    <subcellularLocation>
        <location evidence="2">Secreted</location>
    </subcellularLocation>
</comment>
<evidence type="ECO:0000256" key="9">
    <source>
        <dbReference type="ARBA" id="ARBA00022968"/>
    </source>
</evidence>
<keyword evidence="8" id="KW-0732">Signal</keyword>
<evidence type="ECO:0000256" key="12">
    <source>
        <dbReference type="ARBA" id="ARBA00023119"/>
    </source>
</evidence>
<dbReference type="InterPro" id="IPR001073">
    <property type="entry name" value="C1q_dom"/>
</dbReference>
<organism evidence="16 17">
    <name type="scientific">Daphnia magna</name>
    <dbReference type="NCBI Taxonomy" id="35525"/>
    <lineage>
        <taxon>Eukaryota</taxon>
        <taxon>Metazoa</taxon>
        <taxon>Ecdysozoa</taxon>
        <taxon>Arthropoda</taxon>
        <taxon>Crustacea</taxon>
        <taxon>Branchiopoda</taxon>
        <taxon>Diplostraca</taxon>
        <taxon>Cladocera</taxon>
        <taxon>Anomopoda</taxon>
        <taxon>Daphniidae</taxon>
        <taxon>Daphnia</taxon>
    </lineage>
</organism>
<dbReference type="Gene3D" id="3.90.550.50">
    <property type="match status" value="1"/>
</dbReference>
<dbReference type="SUPFAM" id="SSF49842">
    <property type="entry name" value="TNF-like"/>
    <property type="match status" value="1"/>
</dbReference>
<evidence type="ECO:0000256" key="6">
    <source>
        <dbReference type="ARBA" id="ARBA00022679"/>
    </source>
</evidence>
<dbReference type="Pfam" id="PF01762">
    <property type="entry name" value="Galactosyl_T"/>
    <property type="match status" value="1"/>
</dbReference>
<dbReference type="NCBIfam" id="NF040941">
    <property type="entry name" value="GGGWT_bact"/>
    <property type="match status" value="1"/>
</dbReference>
<evidence type="ECO:0000256" key="4">
    <source>
        <dbReference type="ARBA" id="ARBA00022525"/>
    </source>
</evidence>
<evidence type="ECO:0000256" key="5">
    <source>
        <dbReference type="ARBA" id="ARBA00022676"/>
    </source>
</evidence>
<comment type="caution">
    <text evidence="16">The sequence shown here is derived from an EMBL/GenBank/DDBJ whole genome shotgun (WGS) entry which is preliminary data.</text>
</comment>
<keyword evidence="5" id="KW-0328">Glycosyltransferase</keyword>
<dbReference type="Pfam" id="PF01410">
    <property type="entry name" value="COLFI"/>
    <property type="match status" value="1"/>
</dbReference>
<keyword evidence="11" id="KW-0333">Golgi apparatus</keyword>
<dbReference type="EMBL" id="JAOYFB010000038">
    <property type="protein sequence ID" value="KAK4026744.1"/>
    <property type="molecule type" value="Genomic_DNA"/>
</dbReference>
<feature type="coiled-coil region" evidence="14">
    <location>
        <begin position="416"/>
        <end position="453"/>
    </location>
</feature>
<name>A0ABR0ANQ0_9CRUS</name>
<feature type="domain" description="C1q" evidence="15">
    <location>
        <begin position="737"/>
        <end position="882"/>
    </location>
</feature>
<evidence type="ECO:0000256" key="8">
    <source>
        <dbReference type="ARBA" id="ARBA00022729"/>
    </source>
</evidence>
<evidence type="ECO:0000256" key="3">
    <source>
        <dbReference type="ARBA" id="ARBA00008661"/>
    </source>
</evidence>
<evidence type="ECO:0000256" key="11">
    <source>
        <dbReference type="ARBA" id="ARBA00023034"/>
    </source>
</evidence>
<evidence type="ECO:0000256" key="7">
    <source>
        <dbReference type="ARBA" id="ARBA00022692"/>
    </source>
</evidence>
<dbReference type="Gene3D" id="2.60.120.40">
    <property type="match status" value="1"/>
</dbReference>
<keyword evidence="12" id="KW-0176">Collagen</keyword>
<dbReference type="Pfam" id="PF00386">
    <property type="entry name" value="C1q"/>
    <property type="match status" value="1"/>
</dbReference>
<gene>
    <name evidence="16" type="ORF">OUZ56_015770</name>
</gene>
<keyword evidence="10" id="KW-1133">Transmembrane helix</keyword>
<keyword evidence="6" id="KW-0808">Transferase</keyword>
<dbReference type="InterPro" id="IPR008983">
    <property type="entry name" value="Tumour_necrosis_fac-like_dom"/>
</dbReference>
<proteinExistence type="inferred from homology"/>
<keyword evidence="13" id="KW-0472">Membrane</keyword>
<dbReference type="InterPro" id="IPR050822">
    <property type="entry name" value="Cerebellin_Synaptic_Org"/>
</dbReference>